<name>A0A9W8NFS0_9PEZI</name>
<proteinExistence type="predicted"/>
<evidence type="ECO:0000313" key="1">
    <source>
        <dbReference type="EMBL" id="KAJ3574641.1"/>
    </source>
</evidence>
<sequence length="237" mass="26905">MFTFMKESLPTWKAIESANARFSNDDCIRLEQLPNNIKVTIIGLLIDPVSIFNLSLTGPRLCAVVCTYEKKITQDVMSALIPSGIMYLAVAQYIIMATTISMGPCHYKRLGRGREMPWPNMELLLDFVDKYPCPEELTLGKQHPEGLCLSHMGHYIDIYKGVWPLCREAVERNGPVVVLSDGNARYRSYLRSMFGSFRDSAIRFLAYIELTNTCAGSDREAWIEDIDPPPPVPEWDF</sequence>
<dbReference type="EMBL" id="JANPWZ010000597">
    <property type="protein sequence ID" value="KAJ3574641.1"/>
    <property type="molecule type" value="Genomic_DNA"/>
</dbReference>
<dbReference type="AlphaFoldDB" id="A0A9W8NFS0"/>
<dbReference type="Proteomes" id="UP001148614">
    <property type="component" value="Unassembled WGS sequence"/>
</dbReference>
<gene>
    <name evidence="1" type="ORF">NPX13_g4298</name>
</gene>
<organism evidence="1 2">
    <name type="scientific">Xylaria arbuscula</name>
    <dbReference type="NCBI Taxonomy" id="114810"/>
    <lineage>
        <taxon>Eukaryota</taxon>
        <taxon>Fungi</taxon>
        <taxon>Dikarya</taxon>
        <taxon>Ascomycota</taxon>
        <taxon>Pezizomycotina</taxon>
        <taxon>Sordariomycetes</taxon>
        <taxon>Xylariomycetidae</taxon>
        <taxon>Xylariales</taxon>
        <taxon>Xylariaceae</taxon>
        <taxon>Xylaria</taxon>
    </lineage>
</organism>
<protein>
    <submittedName>
        <fullName evidence="1">Uncharacterized protein</fullName>
    </submittedName>
</protein>
<accession>A0A9W8NFS0</accession>
<evidence type="ECO:0000313" key="2">
    <source>
        <dbReference type="Proteomes" id="UP001148614"/>
    </source>
</evidence>
<keyword evidence="2" id="KW-1185">Reference proteome</keyword>
<comment type="caution">
    <text evidence="1">The sequence shown here is derived from an EMBL/GenBank/DDBJ whole genome shotgun (WGS) entry which is preliminary data.</text>
</comment>
<reference evidence="1" key="1">
    <citation type="submission" date="2022-07" db="EMBL/GenBank/DDBJ databases">
        <title>Genome Sequence of Xylaria arbuscula.</title>
        <authorList>
            <person name="Buettner E."/>
        </authorList>
    </citation>
    <scope>NUCLEOTIDE SEQUENCE</scope>
    <source>
        <strain evidence="1">VT107</strain>
    </source>
</reference>